<protein>
    <submittedName>
        <fullName evidence="1">Uncharacterized protein</fullName>
    </submittedName>
</protein>
<sequence>MGLLLAVVVGCGDDHNRVLTPTPQAQKTDEELTNEMMEGTLDVEEEMKAGAN</sequence>
<proteinExistence type="predicted"/>
<organism evidence="1 2">
    <name type="scientific">Rhodopirellula maiorica SM1</name>
    <dbReference type="NCBI Taxonomy" id="1265738"/>
    <lineage>
        <taxon>Bacteria</taxon>
        <taxon>Pseudomonadati</taxon>
        <taxon>Planctomycetota</taxon>
        <taxon>Planctomycetia</taxon>
        <taxon>Pirellulales</taxon>
        <taxon>Pirellulaceae</taxon>
        <taxon>Novipirellula</taxon>
    </lineage>
</organism>
<dbReference type="Proteomes" id="UP000011991">
    <property type="component" value="Unassembled WGS sequence"/>
</dbReference>
<accession>M5S7U8</accession>
<reference evidence="1 2" key="1">
    <citation type="journal article" date="2013" name="Mar. Genomics">
        <title>Expression of sulfatases in Rhodopirellula baltica and the diversity of sulfatases in the genus Rhodopirellula.</title>
        <authorList>
            <person name="Wegner C.E."/>
            <person name="Richter-Heitmann T."/>
            <person name="Klindworth A."/>
            <person name="Klockow C."/>
            <person name="Richter M."/>
            <person name="Achstetter T."/>
            <person name="Glockner F.O."/>
            <person name="Harder J."/>
        </authorList>
    </citation>
    <scope>NUCLEOTIDE SEQUENCE [LARGE SCALE GENOMIC DNA]</scope>
    <source>
        <strain evidence="1 2">SM1</strain>
    </source>
</reference>
<dbReference type="AlphaFoldDB" id="M5S7U8"/>
<evidence type="ECO:0000313" key="2">
    <source>
        <dbReference type="Proteomes" id="UP000011991"/>
    </source>
</evidence>
<dbReference type="PATRIC" id="fig|1265738.3.peg.825"/>
<gene>
    <name evidence="1" type="ORF">RMSM_00827</name>
</gene>
<keyword evidence="2" id="KW-1185">Reference proteome</keyword>
<dbReference type="EMBL" id="ANOG01000131">
    <property type="protein sequence ID" value="EMI22244.1"/>
    <property type="molecule type" value="Genomic_DNA"/>
</dbReference>
<comment type="caution">
    <text evidence="1">The sequence shown here is derived from an EMBL/GenBank/DDBJ whole genome shotgun (WGS) entry which is preliminary data.</text>
</comment>
<evidence type="ECO:0000313" key="1">
    <source>
        <dbReference type="EMBL" id="EMI22244.1"/>
    </source>
</evidence>
<name>M5S7U8_9BACT</name>